<name>A0A0J9SK75_PLAVI</name>
<reference evidence="3 4" key="1">
    <citation type="submission" date="2011-08" db="EMBL/GenBank/DDBJ databases">
        <title>The Genome Sequence of Plasmodium vivax India VII.</title>
        <authorList>
            <consortium name="The Broad Institute Genome Sequencing Platform"/>
            <consortium name="The Broad Institute Genome Sequencing Center for Infectious Disease"/>
            <person name="Neafsey D."/>
            <person name="Carlton J."/>
            <person name="Barnwell J."/>
            <person name="Collins W."/>
            <person name="Escalante A."/>
            <person name="Mullikin J."/>
            <person name="Saul A."/>
            <person name="Guigo R."/>
            <person name="Camara F."/>
            <person name="Young S.K."/>
            <person name="Zeng Q."/>
            <person name="Gargeya S."/>
            <person name="Fitzgerald M."/>
            <person name="Haas B."/>
            <person name="Abouelleil A."/>
            <person name="Alvarado L."/>
            <person name="Arachchi H.M."/>
            <person name="Berlin A."/>
            <person name="Brown A."/>
            <person name="Chapman S.B."/>
            <person name="Chen Z."/>
            <person name="Dunbar C."/>
            <person name="Freedman E."/>
            <person name="Gearin G."/>
            <person name="Gellesch M."/>
            <person name="Goldberg J."/>
            <person name="Griggs A."/>
            <person name="Gujja S."/>
            <person name="Heiman D."/>
            <person name="Howarth C."/>
            <person name="Larson L."/>
            <person name="Lui A."/>
            <person name="MacDonald P.J.P."/>
            <person name="Montmayeur A."/>
            <person name="Murphy C."/>
            <person name="Neiman D."/>
            <person name="Pearson M."/>
            <person name="Priest M."/>
            <person name="Roberts A."/>
            <person name="Saif S."/>
            <person name="Shea T."/>
            <person name="Shenoy N."/>
            <person name="Sisk P."/>
            <person name="Stolte C."/>
            <person name="Sykes S."/>
            <person name="Wortman J."/>
            <person name="Nusbaum C."/>
            <person name="Birren B."/>
        </authorList>
    </citation>
    <scope>NUCLEOTIDE SEQUENCE [LARGE SCALE GENOMIC DNA]</scope>
    <source>
        <strain evidence="3 4">India VII</strain>
    </source>
</reference>
<evidence type="ECO:0000313" key="3">
    <source>
        <dbReference type="EMBL" id="KMZ83036.1"/>
    </source>
</evidence>
<dbReference type="Pfam" id="PF12420">
    <property type="entry name" value="DUF3671"/>
    <property type="match status" value="1"/>
</dbReference>
<keyword evidence="2" id="KW-1133">Transmembrane helix</keyword>
<feature type="region of interest" description="Disordered" evidence="1">
    <location>
        <begin position="82"/>
        <end position="127"/>
    </location>
</feature>
<evidence type="ECO:0000313" key="4">
    <source>
        <dbReference type="Proteomes" id="UP000053562"/>
    </source>
</evidence>
<dbReference type="OrthoDB" id="385869at2759"/>
<gene>
    <name evidence="3" type="ORF">PVIIG_04601</name>
</gene>
<dbReference type="InterPro" id="IPR022139">
    <property type="entry name" value="Fam-L/Fam-M-like_plasmodium"/>
</dbReference>
<keyword evidence="2" id="KW-0812">Transmembrane</keyword>
<dbReference type="EMBL" id="KQ234151">
    <property type="protein sequence ID" value="KMZ83036.1"/>
    <property type="molecule type" value="Genomic_DNA"/>
</dbReference>
<dbReference type="Proteomes" id="UP000053562">
    <property type="component" value="Unassembled WGS sequence"/>
</dbReference>
<proteinExistence type="predicted"/>
<protein>
    <submittedName>
        <fullName evidence="3">Uncharacterized protein</fullName>
    </submittedName>
</protein>
<dbReference type="AlphaFoldDB" id="A0A0J9SK75"/>
<feature type="compositionally biased region" description="Basic and acidic residues" evidence="1">
    <location>
        <begin position="91"/>
        <end position="124"/>
    </location>
</feature>
<evidence type="ECO:0000256" key="1">
    <source>
        <dbReference type="SAM" id="MobiDB-lite"/>
    </source>
</evidence>
<evidence type="ECO:0000256" key="2">
    <source>
        <dbReference type="SAM" id="Phobius"/>
    </source>
</evidence>
<accession>A0A0J9SK75</accession>
<feature type="transmembrane region" description="Helical" evidence="2">
    <location>
        <begin position="171"/>
        <end position="196"/>
    </location>
</feature>
<keyword evidence="2" id="KW-0472">Membrane</keyword>
<organism evidence="3 4">
    <name type="scientific">Plasmodium vivax India VII</name>
    <dbReference type="NCBI Taxonomy" id="1077284"/>
    <lineage>
        <taxon>Eukaryota</taxon>
        <taxon>Sar</taxon>
        <taxon>Alveolata</taxon>
        <taxon>Apicomplexa</taxon>
        <taxon>Aconoidasida</taxon>
        <taxon>Haemosporida</taxon>
        <taxon>Plasmodiidae</taxon>
        <taxon>Plasmodium</taxon>
        <taxon>Plasmodium (Plasmodium)</taxon>
    </lineage>
</organism>
<sequence length="226" mass="25122">MITAKRYPFEEAFRFLTCAKLSTFVLLIWICHSCDKGYVNQSLNSNDAEIDAPLFPCSSRLLAKYEQGTNLKTVKLNQKTGTNGKKKKVTKKVDYHSGSENNSHVDYDVDSDKQSVRSDRKGESSGEPDLLCGQIFSCLDKRASCCSFESISSRDFCKKCPKKKCSKKSPIYYIILGLLLILGVISAIPAMVAGGVPTSWCPLSIILIKLFSLGIVFILIKKAKRK</sequence>
<feature type="transmembrane region" description="Helical" evidence="2">
    <location>
        <begin position="202"/>
        <end position="220"/>
    </location>
</feature>